<comment type="caution">
    <text evidence="2">The sequence shown here is derived from an EMBL/GenBank/DDBJ whole genome shotgun (WGS) entry which is preliminary data.</text>
</comment>
<dbReference type="SUPFAM" id="SSF54427">
    <property type="entry name" value="NTF2-like"/>
    <property type="match status" value="1"/>
</dbReference>
<evidence type="ECO:0000313" key="2">
    <source>
        <dbReference type="EMBL" id="GHF16006.1"/>
    </source>
</evidence>
<keyword evidence="3" id="KW-1185">Reference proteome</keyword>
<dbReference type="Pfam" id="PF12680">
    <property type="entry name" value="SnoaL_2"/>
    <property type="match status" value="1"/>
</dbReference>
<dbReference type="RefSeq" id="WP_191282959.1">
    <property type="nucleotide sequence ID" value="NZ_BNAI01000002.1"/>
</dbReference>
<dbReference type="Proteomes" id="UP000617531">
    <property type="component" value="Unassembled WGS sequence"/>
</dbReference>
<organism evidence="2 3">
    <name type="scientific">Pseudolysinimonas yzui</name>
    <dbReference type="NCBI Taxonomy" id="2708254"/>
    <lineage>
        <taxon>Bacteria</taxon>
        <taxon>Bacillati</taxon>
        <taxon>Actinomycetota</taxon>
        <taxon>Actinomycetes</taxon>
        <taxon>Micrococcales</taxon>
        <taxon>Microbacteriaceae</taxon>
        <taxon>Pseudolysinimonas</taxon>
    </lineage>
</organism>
<accession>A0A8J3GQS9</accession>
<feature type="domain" description="SnoaL-like" evidence="1">
    <location>
        <begin position="9"/>
        <end position="104"/>
    </location>
</feature>
<dbReference type="InterPro" id="IPR032710">
    <property type="entry name" value="NTF2-like_dom_sf"/>
</dbReference>
<dbReference type="InterPro" id="IPR037401">
    <property type="entry name" value="SnoaL-like"/>
</dbReference>
<proteinExistence type="predicted"/>
<dbReference type="AlphaFoldDB" id="A0A8J3GQS9"/>
<reference evidence="2" key="1">
    <citation type="journal article" date="2014" name="Int. J. Syst. Evol. Microbiol.">
        <title>Complete genome sequence of Corynebacterium casei LMG S-19264T (=DSM 44701T), isolated from a smear-ripened cheese.</title>
        <authorList>
            <consortium name="US DOE Joint Genome Institute (JGI-PGF)"/>
            <person name="Walter F."/>
            <person name="Albersmeier A."/>
            <person name="Kalinowski J."/>
            <person name="Ruckert C."/>
        </authorList>
    </citation>
    <scope>NUCLEOTIDE SEQUENCE</scope>
    <source>
        <strain evidence="2">CGMCC 1.16548</strain>
    </source>
</reference>
<dbReference type="Gene3D" id="3.10.450.50">
    <property type="match status" value="1"/>
</dbReference>
<evidence type="ECO:0000259" key="1">
    <source>
        <dbReference type="Pfam" id="PF12680"/>
    </source>
</evidence>
<protein>
    <recommendedName>
        <fullName evidence="1">SnoaL-like domain-containing protein</fullName>
    </recommendedName>
</protein>
<sequence>MIDNRAIVTEFARLFYTERDVPTAFATYVVEDYIQHNPSVPDGRAAAVAMLADKFATPGAAFDIQRILVDGDFALIHVKATFPGNPVAAVADIYRLEGGKVVEHWDVLQRMPDEVANNHPMF</sequence>
<name>A0A8J3GQS9_9MICO</name>
<evidence type="ECO:0000313" key="3">
    <source>
        <dbReference type="Proteomes" id="UP000617531"/>
    </source>
</evidence>
<gene>
    <name evidence="2" type="ORF">GCM10011600_16390</name>
</gene>
<reference evidence="2" key="2">
    <citation type="submission" date="2020-09" db="EMBL/GenBank/DDBJ databases">
        <authorList>
            <person name="Sun Q."/>
            <person name="Zhou Y."/>
        </authorList>
    </citation>
    <scope>NUCLEOTIDE SEQUENCE</scope>
    <source>
        <strain evidence="2">CGMCC 1.16548</strain>
    </source>
</reference>
<dbReference type="EMBL" id="BNAI01000002">
    <property type="protein sequence ID" value="GHF16006.1"/>
    <property type="molecule type" value="Genomic_DNA"/>
</dbReference>